<organism evidence="7 8">
    <name type="scientific">Pristionchus mayeri</name>
    <dbReference type="NCBI Taxonomy" id="1317129"/>
    <lineage>
        <taxon>Eukaryota</taxon>
        <taxon>Metazoa</taxon>
        <taxon>Ecdysozoa</taxon>
        <taxon>Nematoda</taxon>
        <taxon>Chromadorea</taxon>
        <taxon>Rhabditida</taxon>
        <taxon>Rhabditina</taxon>
        <taxon>Diplogasteromorpha</taxon>
        <taxon>Diplogasteroidea</taxon>
        <taxon>Neodiplogasteridae</taxon>
        <taxon>Pristionchus</taxon>
    </lineage>
</organism>
<dbReference type="Proteomes" id="UP001328107">
    <property type="component" value="Unassembled WGS sequence"/>
</dbReference>
<evidence type="ECO:0000256" key="1">
    <source>
        <dbReference type="ARBA" id="ARBA00004141"/>
    </source>
</evidence>
<keyword evidence="2" id="KW-0813">Transport</keyword>
<dbReference type="AlphaFoldDB" id="A0AAN5CHN8"/>
<sequence>MSAANETPPCTLEHPVIVDKKPTKEVSEFYKKQNELLENFKADNEQIQSSLQTRTRQRGASTNSEEREQQPAAIAAPILQQYDDGDVTVRRDKATSGGKQTTDQQLEEGRLLGEKKVEGCQSRAASWLSRATLVINVTLMFMKAAAAYWTLSLSIVSSFVDSLVDITSGGAHSILNEDHSQSQPLLVPSRSHAPRTHDAGDHLGRHGLRFTATHDGVDQAHRLGRSRDSMPTPRFAY</sequence>
<reference evidence="8" key="1">
    <citation type="submission" date="2022-10" db="EMBL/GenBank/DDBJ databases">
        <title>Genome assembly of Pristionchus species.</title>
        <authorList>
            <person name="Yoshida K."/>
            <person name="Sommer R.J."/>
        </authorList>
    </citation>
    <scope>NUCLEOTIDE SEQUENCE [LARGE SCALE GENOMIC DNA]</scope>
    <source>
        <strain evidence="8">RS5460</strain>
    </source>
</reference>
<evidence type="ECO:0000256" key="4">
    <source>
        <dbReference type="ARBA" id="ARBA00022989"/>
    </source>
</evidence>
<comment type="caution">
    <text evidence="7">The sequence shown here is derived from an EMBL/GenBank/DDBJ whole genome shotgun (WGS) entry which is preliminary data.</text>
</comment>
<accession>A0AAN5CHN8</accession>
<name>A0AAN5CHN8_9BILA</name>
<dbReference type="SUPFAM" id="SSF161111">
    <property type="entry name" value="Cation efflux protein transmembrane domain-like"/>
    <property type="match status" value="1"/>
</dbReference>
<comment type="subcellular location">
    <subcellularLocation>
        <location evidence="1">Membrane</location>
        <topology evidence="1">Multi-pass membrane protein</topology>
    </subcellularLocation>
</comment>
<dbReference type="GO" id="GO:0008324">
    <property type="term" value="F:monoatomic cation transmembrane transporter activity"/>
    <property type="evidence" value="ECO:0007669"/>
    <property type="project" value="TreeGrafter"/>
</dbReference>
<protein>
    <submittedName>
        <fullName evidence="7">Uncharacterized protein</fullName>
    </submittedName>
</protein>
<evidence type="ECO:0000313" key="7">
    <source>
        <dbReference type="EMBL" id="GMR44597.1"/>
    </source>
</evidence>
<dbReference type="InterPro" id="IPR027469">
    <property type="entry name" value="Cation_efflux_TMD_sf"/>
</dbReference>
<proteinExistence type="predicted"/>
<evidence type="ECO:0000256" key="3">
    <source>
        <dbReference type="ARBA" id="ARBA00022692"/>
    </source>
</evidence>
<dbReference type="GO" id="GO:0016020">
    <property type="term" value="C:membrane"/>
    <property type="evidence" value="ECO:0007669"/>
    <property type="project" value="UniProtKB-SubCell"/>
</dbReference>
<feature type="region of interest" description="Disordered" evidence="6">
    <location>
        <begin position="179"/>
        <end position="205"/>
    </location>
</feature>
<feature type="compositionally biased region" description="Basic and acidic residues" evidence="6">
    <location>
        <begin position="195"/>
        <end position="204"/>
    </location>
</feature>
<evidence type="ECO:0000256" key="2">
    <source>
        <dbReference type="ARBA" id="ARBA00022448"/>
    </source>
</evidence>
<feature type="region of interest" description="Disordered" evidence="6">
    <location>
        <begin position="41"/>
        <end position="77"/>
    </location>
</feature>
<keyword evidence="4" id="KW-1133">Transmembrane helix</keyword>
<keyword evidence="8" id="KW-1185">Reference proteome</keyword>
<evidence type="ECO:0000256" key="5">
    <source>
        <dbReference type="ARBA" id="ARBA00023136"/>
    </source>
</evidence>
<feature type="compositionally biased region" description="Polar residues" evidence="6">
    <location>
        <begin position="45"/>
        <end position="63"/>
    </location>
</feature>
<dbReference type="EMBL" id="BTRK01000004">
    <property type="protein sequence ID" value="GMR44597.1"/>
    <property type="molecule type" value="Genomic_DNA"/>
</dbReference>
<dbReference type="PANTHER" id="PTHR43840">
    <property type="entry name" value="MITOCHONDRIAL METAL TRANSPORTER 1-RELATED"/>
    <property type="match status" value="1"/>
</dbReference>
<evidence type="ECO:0000256" key="6">
    <source>
        <dbReference type="SAM" id="MobiDB-lite"/>
    </source>
</evidence>
<dbReference type="PANTHER" id="PTHR43840:SF13">
    <property type="entry name" value="CATION EFFLUX PROTEIN CYTOPLASMIC DOMAIN-CONTAINING PROTEIN"/>
    <property type="match status" value="1"/>
</dbReference>
<keyword evidence="3" id="KW-0812">Transmembrane</keyword>
<keyword evidence="5" id="KW-0472">Membrane</keyword>
<evidence type="ECO:0000313" key="8">
    <source>
        <dbReference type="Proteomes" id="UP001328107"/>
    </source>
</evidence>
<gene>
    <name evidence="7" type="ORF">PMAYCL1PPCAC_14792</name>
</gene>
<dbReference type="InterPro" id="IPR050291">
    <property type="entry name" value="CDF_Transporter"/>
</dbReference>